<feature type="compositionally biased region" description="Polar residues" evidence="1">
    <location>
        <begin position="945"/>
        <end position="954"/>
    </location>
</feature>
<dbReference type="Gene3D" id="3.40.50.12780">
    <property type="entry name" value="N-terminal domain of ligase-like"/>
    <property type="match status" value="3"/>
</dbReference>
<gene>
    <name evidence="6" type="ORF">BB559_003477</name>
</gene>
<evidence type="ECO:0000259" key="2">
    <source>
        <dbReference type="Pfam" id="PF00501"/>
    </source>
</evidence>
<dbReference type="InterPro" id="IPR010506">
    <property type="entry name" value="DMAP1-bd"/>
</dbReference>
<feature type="region of interest" description="Disordered" evidence="1">
    <location>
        <begin position="518"/>
        <end position="617"/>
    </location>
</feature>
<evidence type="ECO:0000313" key="7">
    <source>
        <dbReference type="Proteomes" id="UP000245699"/>
    </source>
</evidence>
<feature type="domain" description="Meiotically up-regulated gene 62 protein-like alpha-beta" evidence="5">
    <location>
        <begin position="1336"/>
        <end position="1477"/>
    </location>
</feature>
<proteinExistence type="predicted"/>
<dbReference type="PANTHER" id="PTHR22754:SF32">
    <property type="entry name" value="DISCO-INTERACTING PROTEIN 2"/>
    <property type="match status" value="1"/>
</dbReference>
<comment type="caution">
    <text evidence="6">The sequence shown here is derived from an EMBL/GenBank/DDBJ whole genome shotgun (WGS) entry which is preliminary data.</text>
</comment>
<evidence type="ECO:0008006" key="8">
    <source>
        <dbReference type="Google" id="ProtNLM"/>
    </source>
</evidence>
<feature type="compositionally biased region" description="Basic and acidic residues" evidence="1">
    <location>
        <begin position="569"/>
        <end position="579"/>
    </location>
</feature>
<dbReference type="PANTHER" id="PTHR22754">
    <property type="entry name" value="DISCO-INTERACTING PROTEIN 2 DIP2 -RELATED"/>
    <property type="match status" value="1"/>
</dbReference>
<feature type="compositionally biased region" description="Polar residues" evidence="1">
    <location>
        <begin position="285"/>
        <end position="295"/>
    </location>
</feature>
<feature type="domain" description="AMP-dependent synthetase/ligase" evidence="2">
    <location>
        <begin position="652"/>
        <end position="843"/>
    </location>
</feature>
<organism evidence="6 7">
    <name type="scientific">Furculomyces boomerangus</name>
    <dbReference type="NCBI Taxonomy" id="61424"/>
    <lineage>
        <taxon>Eukaryota</taxon>
        <taxon>Fungi</taxon>
        <taxon>Fungi incertae sedis</taxon>
        <taxon>Zoopagomycota</taxon>
        <taxon>Kickxellomycotina</taxon>
        <taxon>Harpellomycetes</taxon>
        <taxon>Harpellales</taxon>
        <taxon>Harpellaceae</taxon>
        <taxon>Furculomyces</taxon>
    </lineage>
</organism>
<protein>
    <recommendedName>
        <fullName evidence="8">DMAP1-binding domain-containing protein</fullName>
    </recommendedName>
</protein>
<dbReference type="STRING" id="61424.A0A2T9YL95"/>
<feature type="compositionally biased region" description="Low complexity" evidence="1">
    <location>
        <begin position="605"/>
        <end position="617"/>
    </location>
</feature>
<feature type="compositionally biased region" description="Polar residues" evidence="1">
    <location>
        <begin position="474"/>
        <end position="484"/>
    </location>
</feature>
<keyword evidence="7" id="KW-1185">Reference proteome</keyword>
<evidence type="ECO:0000259" key="3">
    <source>
        <dbReference type="Pfam" id="PF06464"/>
    </source>
</evidence>
<feature type="region of interest" description="Disordered" evidence="1">
    <location>
        <begin position="279"/>
        <end position="319"/>
    </location>
</feature>
<name>A0A2T9YL95_9FUNG</name>
<sequence>MDPENFEERHLLELHQKLKSLDKDYEDGYLTKKGYEMKRTYILEEFSTQQEHFLQNTNPFPTNNFSGPDNPKLAKEISPEDLPQLSNSSKNLLNFTAYPLESTNIIDTQSQNKNPTNDYKTPGKPLYQDDIPESDNKDPQKLEWTLGSDVYNQASGSDLDLFFSENLYSNLSGYKKSPRSALPDTPKEVRSDHSDNEERLLHQLISLRNQEYILGFDEDDNNVEKSSVFTSSDDDMEVISLKQLSQATDQKYSSIRAKKTKTGIAGGLGSDINNNGNLFQLENNSGSQGNRTSESLARVDSTSDRLSSNYLPPSKKASGDLENYNNLPIFRKISKPTLEKKGSSEQSLKEPLLINTDPQEQYISSYNSTAGSHVSRVYSISLSTNQDKVTDSEQNDLVSISDILKTLDINEPDDPNQDQNLNHQKTIHKEEKNKKKSNSTRKSLLGSSKEIETENKQDINHSIEKSSHSFENIKPSTISDQSFYNHPKSATPDFVPKSLFSSTVSQPNSLRTSQKDLMISNPKDLGPHPLSPTLNNDNSEKLPNTTFKLRKIQKKDSKKSSKSESNSGGDKESENHENDITLTNKVTKSPSNNKPTSFNDTKMANNVRSPRNVSSRKSNVNSIIYPRVQIKHVDNSKLQNLKKLGDIASVLRYRAENHPENVAYRSVDKNGVEIGKITWASLYRLSLQVHSLIQKQGIRHKGDRIALVYRRYEFIEFISSVYACFQGGFVAVPLVASDSLEDINHILKSTNSKLVLSTKPNIDALTNDIEQRSHGSKGTNSILSDSQWVNTSSISPDFGYSTASFTKLAPSDLAYIEFNKSSNGELKGVMVSHGALVAQCIEWVINSGMLGYNKGPMADTEAAKNESFRPNSMPSANTTQSQTGLGNLNVQGNINSASPSETPNNQATRSESMYSVSTIHSLGNRPQSGHSQKPLSPGYLESNKKLSQNGKSSYGSRIFNRFKKSSVPKMAIMSDRSNSSSNKNTDLLSPVLAQNNGLYDSNTTSILPSQSLNLIPIENKLDTDLSRPECDVLFLQVEPRQAFGLSVGIFTGTFAGNETIYISKNALENPGLYLRVLTKYRATIIVGDYGGLQKVLFMAADDPTSINNYNNLPLPNLSSLRLVLINTLSLDPEFHRTFNNVVLRRYGCPILQINETERRSVLTPICTLPEHGGILLLFGNNIDFDSEKLNLKSPLSNINSSGISVGTDIIEILLNREALLDEKISIASSYDYETSSTASDIAKMSVFGFPALQSTVAIVNPETSMLCDINSVGEIWVDSPYVGDGFWAMPRYSESIFTAQYIHKSNSNNGKSSQRFLRTGLMGGIVDGRILIFGYYEDRLRTSLVKRNTMWAESVFSVVHYAGEVLSVIKRNYTSASDGAVIEVEVNNSSYVSVFVELVQGNFSLQSVADDIGRLLYNRCNLTPYAIGLCNPGTLPRAYQYGAKTVNSLLTKQMWDSGKLKTIFVKFNTESLYLGLPQPLTKSTESRLLQNFPIDPSVSIFGKWLQQTGYEDNKLCLDDLSNSNLLEFTSISQLLVMRANQKPNDIAFSEFDISGRAVKSISFNKFLLRTSALMSYLNMKLLVNSGDYIIVSMNTSIEYVLAIHACISIGAIPIIINPVTINTITDDILTITTIVTKFKVKLILVDSTTEPVFVSRSPKIASMMRSLNISAFNFTNKEIKLNPKQVLGKGSCKPVIFGTKDSPAMVMSFNGIHPSMPNLVFMSNSNILNFCVQQKIDFQLKSNSPIIASVRSYNGYGLLHISALGVFVGCQTLILPPSTFFSNPFAWIGIVSRYKVKNPFSTIPMLEHMMNVLEQVNTYDKSSAEMQSAVRTELGPTITMNHVRNLIVAIEERVDPTIISKISTFMTRYQLKPNAVNPLYGSQLNVAISTRANLGIYPLTVCLDSAALRLRKVLLASSVLPNHQNLSPGGQRQVQNQVYSENSASTISLSHTGTSNGHIKGYVEEPTDIHSPRPVIIQDSGKVSGSTMVAVVNPETREALHVGEIGEIWVYSKSNAVNINKTGNVGGSGQGGNVDFGINGISKLSNPINGKISSYNFIRTGDFGFLYLDVDLRNKDAIQTEPFLFIVGKSADMVRINGYCHFRADIESTVQRVISLVYNSSEECVVIDTTLSRYPIKPSGNPSSVVRKSSMPLKLKSRTSSSAKSISMGKSGGTISRAPTYPDNDASSIGSFQNYSQTYGSQSYSSQTPYSYGMNSTENNPDLIKRYVAVVTVDNSIVAEGALGNLASLIFQSVLSSNKFVLDEIMFVNRNSLPRSRIIEKRFLLTLSKYESGKMSVVATYSMTD</sequence>
<dbReference type="Proteomes" id="UP000245699">
    <property type="component" value="Unassembled WGS sequence"/>
</dbReference>
<dbReference type="InterPro" id="IPR056881">
    <property type="entry name" value="Mug62_dom"/>
</dbReference>
<feature type="domain" description="DMAP1-binding" evidence="3">
    <location>
        <begin position="13"/>
        <end position="64"/>
    </location>
</feature>
<evidence type="ECO:0000259" key="5">
    <source>
        <dbReference type="Pfam" id="PF24919"/>
    </source>
</evidence>
<evidence type="ECO:0000313" key="6">
    <source>
        <dbReference type="EMBL" id="PVU93044.1"/>
    </source>
</evidence>
<feature type="compositionally biased region" description="Polar residues" evidence="1">
    <location>
        <begin position="580"/>
        <end position="604"/>
    </location>
</feature>
<dbReference type="InterPro" id="IPR000873">
    <property type="entry name" value="AMP-dep_synth/lig_dom"/>
</dbReference>
<accession>A0A2T9YL95</accession>
<dbReference type="SUPFAM" id="SSF56801">
    <property type="entry name" value="Acetyl-CoA synthetase-like"/>
    <property type="match status" value="3"/>
</dbReference>
<feature type="domain" description="AMP-binding enzyme C-terminal" evidence="4">
    <location>
        <begin position="2227"/>
        <end position="2297"/>
    </location>
</feature>
<feature type="compositionally biased region" description="Basic and acidic residues" evidence="1">
    <location>
        <begin position="449"/>
        <end position="468"/>
    </location>
</feature>
<dbReference type="Pfam" id="PF06464">
    <property type="entry name" value="DMAP_binding"/>
    <property type="match status" value="1"/>
</dbReference>
<reference evidence="6 7" key="1">
    <citation type="journal article" date="2018" name="MBio">
        <title>Comparative Genomics Reveals the Core Gene Toolbox for the Fungus-Insect Symbiosis.</title>
        <authorList>
            <person name="Wang Y."/>
            <person name="Stata M."/>
            <person name="Wang W."/>
            <person name="Stajich J.E."/>
            <person name="White M.M."/>
            <person name="Moncalvo J.M."/>
        </authorList>
    </citation>
    <scope>NUCLEOTIDE SEQUENCE [LARGE SCALE GENOMIC DNA]</scope>
    <source>
        <strain evidence="6 7">AUS-77-4</strain>
    </source>
</reference>
<feature type="domain" description="AMP-dependent synthetase/ligase" evidence="2">
    <location>
        <begin position="1538"/>
        <end position="1832"/>
    </location>
</feature>
<feature type="compositionally biased region" description="Low complexity" evidence="1">
    <location>
        <begin position="2158"/>
        <end position="2169"/>
    </location>
</feature>
<feature type="region of interest" description="Disordered" evidence="1">
    <location>
        <begin position="861"/>
        <end position="954"/>
    </location>
</feature>
<feature type="compositionally biased region" description="Basic and acidic residues" evidence="1">
    <location>
        <begin position="185"/>
        <end position="196"/>
    </location>
</feature>
<dbReference type="InterPro" id="IPR042099">
    <property type="entry name" value="ANL_N_sf"/>
</dbReference>
<feature type="region of interest" description="Disordered" evidence="1">
    <location>
        <begin position="174"/>
        <end position="196"/>
    </location>
</feature>
<feature type="compositionally biased region" description="Polar residues" evidence="1">
    <location>
        <begin position="106"/>
        <end position="119"/>
    </location>
</feature>
<feature type="compositionally biased region" description="Polar residues" evidence="1">
    <location>
        <begin position="532"/>
        <end position="547"/>
    </location>
</feature>
<dbReference type="EMBL" id="MBFT01000337">
    <property type="protein sequence ID" value="PVU93044.1"/>
    <property type="molecule type" value="Genomic_DNA"/>
</dbReference>
<feature type="region of interest" description="Disordered" evidence="1">
    <location>
        <begin position="2155"/>
        <end position="2180"/>
    </location>
</feature>
<feature type="region of interest" description="Disordered" evidence="1">
    <location>
        <begin position="408"/>
        <end position="485"/>
    </location>
</feature>
<dbReference type="InterPro" id="IPR025110">
    <property type="entry name" value="AMP-bd_C"/>
</dbReference>
<dbReference type="OrthoDB" id="69964at2759"/>
<feature type="compositionally biased region" description="Polar residues" evidence="1">
    <location>
        <begin position="868"/>
        <end position="934"/>
    </location>
</feature>
<evidence type="ECO:0000259" key="4">
    <source>
        <dbReference type="Pfam" id="PF23024"/>
    </source>
</evidence>
<feature type="region of interest" description="Disordered" evidence="1">
    <location>
        <begin position="106"/>
        <end position="141"/>
    </location>
</feature>
<evidence type="ECO:0000256" key="1">
    <source>
        <dbReference type="SAM" id="MobiDB-lite"/>
    </source>
</evidence>
<dbReference type="Pfam" id="PF24919">
    <property type="entry name" value="Mug62"/>
    <property type="match status" value="1"/>
</dbReference>
<dbReference type="Pfam" id="PF00501">
    <property type="entry name" value="AMP-binding"/>
    <property type="match status" value="2"/>
</dbReference>
<dbReference type="Pfam" id="PF23024">
    <property type="entry name" value="AMP-dom_DIP2-like"/>
    <property type="match status" value="1"/>
</dbReference>